<proteinExistence type="predicted"/>
<sequence length="263" mass="29944">MVSIDNSDCTGPGKLARELHNMPASMPSDGDNDTKPRLDDKPTNSPGDNGCQDEYLLAFVEQGDDSSKWYCKIPGCSARRSSMRLWRLHVENSHKEWLRTLERRDCEANPPESYESVEECDNRENAEKNDEDSTTPPKETTGQEVTGGKKSPLASRLLYDELRNAAKASKLRVEELSQENQRLRPSINRVLDCVHELEAKIEDFRNYVATQDGQNKPTYQWSRYEGYPRIGQSIHKLGTAVDVLKVITADRFPLNEWKTNSTH</sequence>
<feature type="compositionally biased region" description="Basic and acidic residues" evidence="1">
    <location>
        <begin position="32"/>
        <end position="42"/>
    </location>
</feature>
<evidence type="ECO:0000313" key="2">
    <source>
        <dbReference type="EMBL" id="ORY19910.1"/>
    </source>
</evidence>
<reference evidence="2 3" key="1">
    <citation type="submission" date="2016-07" db="EMBL/GenBank/DDBJ databases">
        <title>Pervasive Adenine N6-methylation of Active Genes in Fungi.</title>
        <authorList>
            <consortium name="DOE Joint Genome Institute"/>
            <person name="Mondo S.J."/>
            <person name="Dannebaum R.O."/>
            <person name="Kuo R.C."/>
            <person name="Labutti K."/>
            <person name="Haridas S."/>
            <person name="Kuo A."/>
            <person name="Salamov A."/>
            <person name="Ahrendt S.R."/>
            <person name="Lipzen A."/>
            <person name="Sullivan W."/>
            <person name="Andreopoulos W.B."/>
            <person name="Clum A."/>
            <person name="Lindquist E."/>
            <person name="Daum C."/>
            <person name="Ramamoorthy G.K."/>
            <person name="Gryganskyi A."/>
            <person name="Culley D."/>
            <person name="Magnuson J.K."/>
            <person name="James T.Y."/>
            <person name="O'Malley M.A."/>
            <person name="Stajich J.E."/>
            <person name="Spatafora J.W."/>
            <person name="Visel A."/>
            <person name="Grigoriev I.V."/>
        </authorList>
    </citation>
    <scope>NUCLEOTIDE SEQUENCE [LARGE SCALE GENOMIC DNA]</scope>
    <source>
        <strain evidence="2 3">CBS 115471</strain>
    </source>
</reference>
<organism evidence="2 3">
    <name type="scientific">Clohesyomyces aquaticus</name>
    <dbReference type="NCBI Taxonomy" id="1231657"/>
    <lineage>
        <taxon>Eukaryota</taxon>
        <taxon>Fungi</taxon>
        <taxon>Dikarya</taxon>
        <taxon>Ascomycota</taxon>
        <taxon>Pezizomycotina</taxon>
        <taxon>Dothideomycetes</taxon>
        <taxon>Pleosporomycetidae</taxon>
        <taxon>Pleosporales</taxon>
        <taxon>Lindgomycetaceae</taxon>
        <taxon>Clohesyomyces</taxon>
    </lineage>
</organism>
<dbReference type="Proteomes" id="UP000193144">
    <property type="component" value="Unassembled WGS sequence"/>
</dbReference>
<evidence type="ECO:0000256" key="1">
    <source>
        <dbReference type="SAM" id="MobiDB-lite"/>
    </source>
</evidence>
<feature type="compositionally biased region" description="Polar residues" evidence="1">
    <location>
        <begin position="134"/>
        <end position="144"/>
    </location>
</feature>
<dbReference type="EMBL" id="MCFA01000001">
    <property type="protein sequence ID" value="ORY19910.1"/>
    <property type="molecule type" value="Genomic_DNA"/>
</dbReference>
<comment type="caution">
    <text evidence="2">The sequence shown here is derived from an EMBL/GenBank/DDBJ whole genome shotgun (WGS) entry which is preliminary data.</text>
</comment>
<feature type="region of interest" description="Disordered" evidence="1">
    <location>
        <begin position="106"/>
        <end position="150"/>
    </location>
</feature>
<gene>
    <name evidence="2" type="ORF">BCR34DRAFT_609554</name>
</gene>
<name>A0A1Y2ACA5_9PLEO</name>
<keyword evidence="3" id="KW-1185">Reference proteome</keyword>
<evidence type="ECO:0000313" key="3">
    <source>
        <dbReference type="Proteomes" id="UP000193144"/>
    </source>
</evidence>
<protein>
    <submittedName>
        <fullName evidence="2">Uncharacterized protein</fullName>
    </submittedName>
</protein>
<feature type="region of interest" description="Disordered" evidence="1">
    <location>
        <begin position="1"/>
        <end position="52"/>
    </location>
</feature>
<accession>A0A1Y2ACA5</accession>
<dbReference type="AlphaFoldDB" id="A0A1Y2ACA5"/>